<organism evidence="1 2">
    <name type="scientific">Arabis nemorensis</name>
    <dbReference type="NCBI Taxonomy" id="586526"/>
    <lineage>
        <taxon>Eukaryota</taxon>
        <taxon>Viridiplantae</taxon>
        <taxon>Streptophyta</taxon>
        <taxon>Embryophyta</taxon>
        <taxon>Tracheophyta</taxon>
        <taxon>Spermatophyta</taxon>
        <taxon>Magnoliopsida</taxon>
        <taxon>eudicotyledons</taxon>
        <taxon>Gunneridae</taxon>
        <taxon>Pentapetalae</taxon>
        <taxon>rosids</taxon>
        <taxon>malvids</taxon>
        <taxon>Brassicales</taxon>
        <taxon>Brassicaceae</taxon>
        <taxon>Arabideae</taxon>
        <taxon>Arabis</taxon>
    </lineage>
</organism>
<protein>
    <submittedName>
        <fullName evidence="1">Uncharacterized protein</fullName>
    </submittedName>
</protein>
<sequence>MGLKAKNTKTAVSKTECIAETTSLHVAGLGIANWFSWRKAIPAENSELGYSVEKSEVVV</sequence>
<dbReference type="EMBL" id="CABITT030000008">
    <property type="protein sequence ID" value="VVB13249.1"/>
    <property type="molecule type" value="Genomic_DNA"/>
</dbReference>
<comment type="caution">
    <text evidence="1">The sequence shown here is derived from an EMBL/GenBank/DDBJ whole genome shotgun (WGS) entry which is preliminary data.</text>
</comment>
<proteinExistence type="predicted"/>
<evidence type="ECO:0000313" key="2">
    <source>
        <dbReference type="Proteomes" id="UP000489600"/>
    </source>
</evidence>
<dbReference type="AlphaFoldDB" id="A0A565CHU4"/>
<name>A0A565CHU4_9BRAS</name>
<reference evidence="1" key="1">
    <citation type="submission" date="2019-07" db="EMBL/GenBank/DDBJ databases">
        <authorList>
            <person name="Dittberner H."/>
        </authorList>
    </citation>
    <scope>NUCLEOTIDE SEQUENCE [LARGE SCALE GENOMIC DNA]</scope>
</reference>
<evidence type="ECO:0000313" key="1">
    <source>
        <dbReference type="EMBL" id="VVB13249.1"/>
    </source>
</evidence>
<dbReference type="Proteomes" id="UP000489600">
    <property type="component" value="Unassembled WGS sequence"/>
</dbReference>
<gene>
    <name evidence="1" type="ORF">ANE_LOCUS23693</name>
</gene>
<keyword evidence="2" id="KW-1185">Reference proteome</keyword>
<accession>A0A565CHU4</accession>